<dbReference type="AlphaFoldDB" id="A0AAV9F3Q5"/>
<accession>A0AAV9F3Q5</accession>
<evidence type="ECO:0000313" key="1">
    <source>
        <dbReference type="EMBL" id="KAK1319530.1"/>
    </source>
</evidence>
<keyword evidence="2" id="KW-1185">Reference proteome</keyword>
<comment type="caution">
    <text evidence="1">The sequence shown here is derived from an EMBL/GenBank/DDBJ whole genome shotgun (WGS) entry which is preliminary data.</text>
</comment>
<dbReference type="PANTHER" id="PTHR47030:SF2">
    <property type="entry name" value="LIPASE CLASS 3 FAMILY PROTEIN"/>
    <property type="match status" value="1"/>
</dbReference>
<organism evidence="1 2">
    <name type="scientific">Acorus calamus</name>
    <name type="common">Sweet flag</name>
    <dbReference type="NCBI Taxonomy" id="4465"/>
    <lineage>
        <taxon>Eukaryota</taxon>
        <taxon>Viridiplantae</taxon>
        <taxon>Streptophyta</taxon>
        <taxon>Embryophyta</taxon>
        <taxon>Tracheophyta</taxon>
        <taxon>Spermatophyta</taxon>
        <taxon>Magnoliopsida</taxon>
        <taxon>Liliopsida</taxon>
        <taxon>Acoraceae</taxon>
        <taxon>Acorus</taxon>
    </lineage>
</organism>
<protein>
    <submittedName>
        <fullName evidence="1">Uncharacterized protein</fullName>
    </submittedName>
</protein>
<gene>
    <name evidence="1" type="ORF">QJS10_CPB04g01816</name>
</gene>
<reference evidence="1" key="2">
    <citation type="submission" date="2023-06" db="EMBL/GenBank/DDBJ databases">
        <authorList>
            <person name="Ma L."/>
            <person name="Liu K.-W."/>
            <person name="Li Z."/>
            <person name="Hsiao Y.-Y."/>
            <person name="Qi Y."/>
            <person name="Fu T."/>
            <person name="Tang G."/>
            <person name="Zhang D."/>
            <person name="Sun W.-H."/>
            <person name="Liu D.-K."/>
            <person name="Li Y."/>
            <person name="Chen G.-Z."/>
            <person name="Liu X.-D."/>
            <person name="Liao X.-Y."/>
            <person name="Jiang Y.-T."/>
            <person name="Yu X."/>
            <person name="Hao Y."/>
            <person name="Huang J."/>
            <person name="Zhao X.-W."/>
            <person name="Ke S."/>
            <person name="Chen Y.-Y."/>
            <person name="Wu W.-L."/>
            <person name="Hsu J.-L."/>
            <person name="Lin Y.-F."/>
            <person name="Huang M.-D."/>
            <person name="Li C.-Y."/>
            <person name="Huang L."/>
            <person name="Wang Z.-W."/>
            <person name="Zhao X."/>
            <person name="Zhong W.-Y."/>
            <person name="Peng D.-H."/>
            <person name="Ahmad S."/>
            <person name="Lan S."/>
            <person name="Zhang J.-S."/>
            <person name="Tsai W.-C."/>
            <person name="Van De Peer Y."/>
            <person name="Liu Z.-J."/>
        </authorList>
    </citation>
    <scope>NUCLEOTIDE SEQUENCE</scope>
    <source>
        <strain evidence="1">CP</strain>
        <tissue evidence="1">Leaves</tissue>
    </source>
</reference>
<sequence length="125" mass="14175">MPCNPSYISLSIIYDEFSARLSISSVLWLRAAAIEALSIESSTDSALIFKLARRILQVNRHQGVGSIEDGHMYRRWHFNYSVKGGAYAFSCMLNMPAHRSCSHLVDEGHEIQIKDASDERRDLLM</sequence>
<evidence type="ECO:0000313" key="2">
    <source>
        <dbReference type="Proteomes" id="UP001180020"/>
    </source>
</evidence>
<dbReference type="Proteomes" id="UP001180020">
    <property type="component" value="Unassembled WGS sequence"/>
</dbReference>
<name>A0AAV9F3Q5_ACOCL</name>
<reference evidence="1" key="1">
    <citation type="journal article" date="2023" name="Nat. Commun.">
        <title>Diploid and tetraploid genomes of Acorus and the evolution of monocots.</title>
        <authorList>
            <person name="Ma L."/>
            <person name="Liu K.W."/>
            <person name="Li Z."/>
            <person name="Hsiao Y.Y."/>
            <person name="Qi Y."/>
            <person name="Fu T."/>
            <person name="Tang G.D."/>
            <person name="Zhang D."/>
            <person name="Sun W.H."/>
            <person name="Liu D.K."/>
            <person name="Li Y."/>
            <person name="Chen G.Z."/>
            <person name="Liu X.D."/>
            <person name="Liao X.Y."/>
            <person name="Jiang Y.T."/>
            <person name="Yu X."/>
            <person name="Hao Y."/>
            <person name="Huang J."/>
            <person name="Zhao X.W."/>
            <person name="Ke S."/>
            <person name="Chen Y.Y."/>
            <person name="Wu W.L."/>
            <person name="Hsu J.L."/>
            <person name="Lin Y.F."/>
            <person name="Huang M.D."/>
            <person name="Li C.Y."/>
            <person name="Huang L."/>
            <person name="Wang Z.W."/>
            <person name="Zhao X."/>
            <person name="Zhong W.Y."/>
            <person name="Peng D.H."/>
            <person name="Ahmad S."/>
            <person name="Lan S."/>
            <person name="Zhang J.S."/>
            <person name="Tsai W.C."/>
            <person name="Van de Peer Y."/>
            <person name="Liu Z.J."/>
        </authorList>
    </citation>
    <scope>NUCLEOTIDE SEQUENCE</scope>
    <source>
        <strain evidence="1">CP</strain>
    </source>
</reference>
<dbReference type="EMBL" id="JAUJYO010000004">
    <property type="protein sequence ID" value="KAK1319530.1"/>
    <property type="molecule type" value="Genomic_DNA"/>
</dbReference>
<dbReference type="PANTHER" id="PTHR47030">
    <property type="entry name" value="LIPASE CLASS 3 FAMILY PROTEIN"/>
    <property type="match status" value="1"/>
</dbReference>
<proteinExistence type="predicted"/>